<dbReference type="WBParaSite" id="Hba_16358">
    <property type="protein sequence ID" value="Hba_16358"/>
    <property type="gene ID" value="Hba_16358"/>
</dbReference>
<sequence>MLTDYVDKTNESSVVRSVVSHNHSTFLIIVHYFQHAFRAVNLILFIHHSF</sequence>
<evidence type="ECO:0000313" key="1">
    <source>
        <dbReference type="Proteomes" id="UP000095283"/>
    </source>
</evidence>
<dbReference type="AlphaFoldDB" id="A0A1I7XGA6"/>
<evidence type="ECO:0000313" key="2">
    <source>
        <dbReference type="WBParaSite" id="Hba_16358"/>
    </source>
</evidence>
<keyword evidence="1" id="KW-1185">Reference proteome</keyword>
<dbReference type="Proteomes" id="UP000095283">
    <property type="component" value="Unplaced"/>
</dbReference>
<reference evidence="2" key="1">
    <citation type="submission" date="2016-11" db="UniProtKB">
        <authorList>
            <consortium name="WormBaseParasite"/>
        </authorList>
    </citation>
    <scope>IDENTIFICATION</scope>
</reference>
<protein>
    <submittedName>
        <fullName evidence="2">Uncharacterized protein</fullName>
    </submittedName>
</protein>
<name>A0A1I7XGA6_HETBA</name>
<proteinExistence type="predicted"/>
<accession>A0A1I7XGA6</accession>
<organism evidence="1 2">
    <name type="scientific">Heterorhabditis bacteriophora</name>
    <name type="common">Entomopathogenic nematode worm</name>
    <dbReference type="NCBI Taxonomy" id="37862"/>
    <lineage>
        <taxon>Eukaryota</taxon>
        <taxon>Metazoa</taxon>
        <taxon>Ecdysozoa</taxon>
        <taxon>Nematoda</taxon>
        <taxon>Chromadorea</taxon>
        <taxon>Rhabditida</taxon>
        <taxon>Rhabditina</taxon>
        <taxon>Rhabditomorpha</taxon>
        <taxon>Strongyloidea</taxon>
        <taxon>Heterorhabditidae</taxon>
        <taxon>Heterorhabditis</taxon>
    </lineage>
</organism>